<feature type="region of interest" description="Disordered" evidence="1">
    <location>
        <begin position="80"/>
        <end position="110"/>
    </location>
</feature>
<feature type="non-terminal residue" evidence="2">
    <location>
        <position position="199"/>
    </location>
</feature>
<evidence type="ECO:0000313" key="2">
    <source>
        <dbReference type="EMBL" id="PNG99753.1"/>
    </source>
</evidence>
<dbReference type="Proteomes" id="UP000236333">
    <property type="component" value="Unassembled WGS sequence"/>
</dbReference>
<organism evidence="2 3">
    <name type="scientific">Tetrabaena socialis</name>
    <dbReference type="NCBI Taxonomy" id="47790"/>
    <lineage>
        <taxon>Eukaryota</taxon>
        <taxon>Viridiplantae</taxon>
        <taxon>Chlorophyta</taxon>
        <taxon>core chlorophytes</taxon>
        <taxon>Chlorophyceae</taxon>
        <taxon>CS clade</taxon>
        <taxon>Chlamydomonadales</taxon>
        <taxon>Tetrabaenaceae</taxon>
        <taxon>Tetrabaena</taxon>
    </lineage>
</organism>
<accession>A0A2J7ZHJ7</accession>
<name>A0A2J7ZHJ7_9CHLO</name>
<evidence type="ECO:0000256" key="1">
    <source>
        <dbReference type="SAM" id="MobiDB-lite"/>
    </source>
</evidence>
<feature type="non-terminal residue" evidence="2">
    <location>
        <position position="1"/>
    </location>
</feature>
<dbReference type="EMBL" id="PGGS01002201">
    <property type="protein sequence ID" value="PNG99753.1"/>
    <property type="molecule type" value="Genomic_DNA"/>
</dbReference>
<dbReference type="SUPFAM" id="SSF48452">
    <property type="entry name" value="TPR-like"/>
    <property type="match status" value="1"/>
</dbReference>
<dbReference type="Gene3D" id="1.25.40.10">
    <property type="entry name" value="Tetratricopeptide repeat domain"/>
    <property type="match status" value="1"/>
</dbReference>
<reference evidence="2 3" key="1">
    <citation type="journal article" date="2017" name="Mol. Biol. Evol.">
        <title>The 4-celled Tetrabaena socialis nuclear genome reveals the essential components for genetic control of cell number at the origin of multicellularity in the volvocine lineage.</title>
        <authorList>
            <person name="Featherston J."/>
            <person name="Arakaki Y."/>
            <person name="Hanschen E.R."/>
            <person name="Ferris P.J."/>
            <person name="Michod R.E."/>
            <person name="Olson B.J.S.C."/>
            <person name="Nozaki H."/>
            <person name="Durand P.M."/>
        </authorList>
    </citation>
    <scope>NUCLEOTIDE SEQUENCE [LARGE SCALE GENOMIC DNA]</scope>
    <source>
        <strain evidence="2 3">NIES-571</strain>
    </source>
</reference>
<keyword evidence="3" id="KW-1185">Reference proteome</keyword>
<evidence type="ECO:0000313" key="3">
    <source>
        <dbReference type="Proteomes" id="UP000236333"/>
    </source>
</evidence>
<dbReference type="AlphaFoldDB" id="A0A2J7ZHJ7"/>
<protein>
    <recommendedName>
        <fullName evidence="4">Tetratricopeptide repeat protein</fullName>
    </recommendedName>
</protein>
<dbReference type="InterPro" id="IPR011990">
    <property type="entry name" value="TPR-like_helical_dom_sf"/>
</dbReference>
<gene>
    <name evidence="2" type="ORF">TSOC_014463</name>
</gene>
<dbReference type="OrthoDB" id="1926212at2759"/>
<evidence type="ECO:0008006" key="4">
    <source>
        <dbReference type="Google" id="ProtNLM"/>
    </source>
</evidence>
<comment type="caution">
    <text evidence="2">The sequence shown here is derived from an EMBL/GenBank/DDBJ whole genome shotgun (WGS) entry which is preliminary data.</text>
</comment>
<proteinExistence type="predicted"/>
<feature type="compositionally biased region" description="Pro residues" evidence="1">
    <location>
        <begin position="101"/>
        <end position="110"/>
    </location>
</feature>
<sequence length="199" mass="21938">DDWTTRARLLAGRALAAEGLGDWASALADYRAGAELAAQAGETTDPYILNSMGNCLNSLGRWQEAREQYLASSEGFQQARGFRGRNGSTTPRLDGKLTPQPLTPAPPAPPQMVRIARRAPGSADMRAALAALYWQQGRRVEAEEAWEYACNRITVGCVKYTDLDWLGRIRRWPPAMVDRMSDFLALKPTAQLSNRPTTT</sequence>